<dbReference type="InterPro" id="IPR017517">
    <property type="entry name" value="Maleyloyr_isom"/>
</dbReference>
<gene>
    <name evidence="3" type="ORF">CTZ28_30065</name>
</gene>
<sequence length="245" mass="26212">MTREPAPRPLLLDWLAQGTSLLRSELDKADESWVTGPSTLPGWTTAHLLTHLARNADALNNLVTWAATGVETPMYPHGVSGRLRDIEEGAQRKPQVVVKDVHDSATWLQQSLDALPDIAWGRTVRTAQGRLVPASLIPWLRIREVWIHLIDLGTGVTFTALPDDLAAALLPDVVTTLAGRDDCPALVVRPWSGGLPLTTRLTDAAATSAEVEGTTADLLGWLTGRASGAGLACAPVGLPELPAWL</sequence>
<organism evidence="3 4">
    <name type="scientific">Streptomyces shenzhenensis</name>
    <dbReference type="NCBI Taxonomy" id="943815"/>
    <lineage>
        <taxon>Bacteria</taxon>
        <taxon>Bacillati</taxon>
        <taxon>Actinomycetota</taxon>
        <taxon>Actinomycetes</taxon>
        <taxon>Kitasatosporales</taxon>
        <taxon>Streptomycetaceae</taxon>
        <taxon>Streptomyces</taxon>
    </lineage>
</organism>
<dbReference type="InterPro" id="IPR034660">
    <property type="entry name" value="DinB/YfiT-like"/>
</dbReference>
<evidence type="ECO:0000259" key="1">
    <source>
        <dbReference type="Pfam" id="PF07398"/>
    </source>
</evidence>
<dbReference type="RefSeq" id="WP_121892895.1">
    <property type="nucleotide sequence ID" value="NZ_PENI01000023.1"/>
</dbReference>
<dbReference type="InterPro" id="IPR010872">
    <property type="entry name" value="MDMPI_C-term_domain"/>
</dbReference>
<dbReference type="InterPro" id="IPR036527">
    <property type="entry name" value="SCP2_sterol-bd_dom_sf"/>
</dbReference>
<evidence type="ECO:0000259" key="2">
    <source>
        <dbReference type="Pfam" id="PF11716"/>
    </source>
</evidence>
<dbReference type="GO" id="GO:0046872">
    <property type="term" value="F:metal ion binding"/>
    <property type="evidence" value="ECO:0007669"/>
    <property type="project" value="InterPro"/>
</dbReference>
<protein>
    <submittedName>
        <fullName evidence="3">Uncharacterized protein</fullName>
    </submittedName>
</protein>
<dbReference type="SUPFAM" id="SSF55718">
    <property type="entry name" value="SCP-like"/>
    <property type="match status" value="1"/>
</dbReference>
<evidence type="ECO:0000313" key="3">
    <source>
        <dbReference type="EMBL" id="RMB82376.1"/>
    </source>
</evidence>
<dbReference type="EMBL" id="PENI01000023">
    <property type="protein sequence ID" value="RMB82376.1"/>
    <property type="molecule type" value="Genomic_DNA"/>
</dbReference>
<dbReference type="AlphaFoldDB" id="A0A3M0IK57"/>
<comment type="caution">
    <text evidence="3">The sequence shown here is derived from an EMBL/GenBank/DDBJ whole genome shotgun (WGS) entry which is preliminary data.</text>
</comment>
<dbReference type="InterPro" id="IPR024344">
    <property type="entry name" value="MDMPI_metal-binding"/>
</dbReference>
<evidence type="ECO:0000313" key="4">
    <source>
        <dbReference type="Proteomes" id="UP000270471"/>
    </source>
</evidence>
<accession>A0A3M0IK57</accession>
<dbReference type="SUPFAM" id="SSF109854">
    <property type="entry name" value="DinB/YfiT-like putative metalloenzymes"/>
    <property type="match status" value="1"/>
</dbReference>
<reference evidence="3 4" key="1">
    <citation type="submission" date="2017-11" db="EMBL/GenBank/DDBJ databases">
        <title>Draft genome of actinobacteria isolated from guarana (Paullinia cupana (Mart.) Ducke.</title>
        <authorList>
            <person name="Siqueira K.A."/>
            <person name="Liotti R.G."/>
            <person name="Mendes T.A.O."/>
            <person name="Soares M.A."/>
        </authorList>
    </citation>
    <scope>NUCLEOTIDE SEQUENCE [LARGE SCALE GENOMIC DNA]</scope>
    <source>
        <strain evidence="3 4">193</strain>
    </source>
</reference>
<dbReference type="Gene3D" id="3.30.1050.20">
    <property type="match status" value="1"/>
</dbReference>
<proteinExistence type="predicted"/>
<dbReference type="Proteomes" id="UP000270471">
    <property type="component" value="Unassembled WGS sequence"/>
</dbReference>
<feature type="domain" description="MDMPI C-terminal" evidence="1">
    <location>
        <begin position="162"/>
        <end position="231"/>
    </location>
</feature>
<feature type="domain" description="Mycothiol-dependent maleylpyruvate isomerase metal-binding" evidence="2">
    <location>
        <begin position="18"/>
        <end position="152"/>
    </location>
</feature>
<keyword evidence="4" id="KW-1185">Reference proteome</keyword>
<dbReference type="Gene3D" id="1.20.120.450">
    <property type="entry name" value="dinb family like domain"/>
    <property type="match status" value="1"/>
</dbReference>
<dbReference type="Pfam" id="PF07398">
    <property type="entry name" value="MDMPI_C"/>
    <property type="match status" value="1"/>
</dbReference>
<name>A0A3M0IK57_9ACTN</name>
<dbReference type="NCBIfam" id="TIGR03083">
    <property type="entry name" value="maleylpyruvate isomerase family mycothiol-dependent enzyme"/>
    <property type="match status" value="1"/>
</dbReference>
<dbReference type="OrthoDB" id="5118203at2"/>
<dbReference type="Pfam" id="PF11716">
    <property type="entry name" value="MDMPI_N"/>
    <property type="match status" value="1"/>
</dbReference>